<comment type="subcellular location">
    <subcellularLocation>
        <location evidence="1">Membrane</location>
        <topology evidence="1">Multi-pass membrane protein</topology>
    </subcellularLocation>
</comment>
<keyword evidence="4 5" id="KW-0472">Membrane</keyword>
<dbReference type="AlphaFoldDB" id="X1HXZ5"/>
<evidence type="ECO:0000259" key="6">
    <source>
        <dbReference type="Pfam" id="PF04932"/>
    </source>
</evidence>
<evidence type="ECO:0000256" key="2">
    <source>
        <dbReference type="ARBA" id="ARBA00022692"/>
    </source>
</evidence>
<evidence type="ECO:0000256" key="3">
    <source>
        <dbReference type="ARBA" id="ARBA00022989"/>
    </source>
</evidence>
<keyword evidence="2 5" id="KW-0812">Transmembrane</keyword>
<protein>
    <recommendedName>
        <fullName evidence="6">O-antigen ligase-related domain-containing protein</fullName>
    </recommendedName>
</protein>
<gene>
    <name evidence="7" type="ORF">S03H2_53592</name>
</gene>
<reference evidence="7" key="1">
    <citation type="journal article" date="2014" name="Front. Microbiol.">
        <title>High frequency of phylogenetically diverse reductive dehalogenase-homologous genes in deep subseafloor sedimentary metagenomes.</title>
        <authorList>
            <person name="Kawai M."/>
            <person name="Futagami T."/>
            <person name="Toyoda A."/>
            <person name="Takaki Y."/>
            <person name="Nishi S."/>
            <person name="Hori S."/>
            <person name="Arai W."/>
            <person name="Tsubouchi T."/>
            <person name="Morono Y."/>
            <person name="Uchiyama I."/>
            <person name="Ito T."/>
            <person name="Fujiyama A."/>
            <person name="Inagaki F."/>
            <person name="Takami H."/>
        </authorList>
    </citation>
    <scope>NUCLEOTIDE SEQUENCE</scope>
    <source>
        <strain evidence="7">Expedition CK06-06</strain>
    </source>
</reference>
<feature type="transmembrane region" description="Helical" evidence="5">
    <location>
        <begin position="74"/>
        <end position="95"/>
    </location>
</feature>
<feature type="transmembrane region" description="Helical" evidence="5">
    <location>
        <begin position="45"/>
        <end position="62"/>
    </location>
</feature>
<organism evidence="7">
    <name type="scientific">marine sediment metagenome</name>
    <dbReference type="NCBI Taxonomy" id="412755"/>
    <lineage>
        <taxon>unclassified sequences</taxon>
        <taxon>metagenomes</taxon>
        <taxon>ecological metagenomes</taxon>
    </lineage>
</organism>
<dbReference type="PANTHER" id="PTHR37422:SF23">
    <property type="entry name" value="TEICHURONIC ACID BIOSYNTHESIS PROTEIN TUAE"/>
    <property type="match status" value="1"/>
</dbReference>
<dbReference type="PANTHER" id="PTHR37422">
    <property type="entry name" value="TEICHURONIC ACID BIOSYNTHESIS PROTEIN TUAE"/>
    <property type="match status" value="1"/>
</dbReference>
<dbReference type="GO" id="GO:0016020">
    <property type="term" value="C:membrane"/>
    <property type="evidence" value="ECO:0007669"/>
    <property type="project" value="UniProtKB-SubCell"/>
</dbReference>
<evidence type="ECO:0000256" key="1">
    <source>
        <dbReference type="ARBA" id="ARBA00004141"/>
    </source>
</evidence>
<dbReference type="InterPro" id="IPR051533">
    <property type="entry name" value="WaaL-like"/>
</dbReference>
<dbReference type="EMBL" id="BARU01034117">
    <property type="protein sequence ID" value="GAH61940.1"/>
    <property type="molecule type" value="Genomic_DNA"/>
</dbReference>
<evidence type="ECO:0000313" key="7">
    <source>
        <dbReference type="EMBL" id="GAH61940.1"/>
    </source>
</evidence>
<proteinExistence type="predicted"/>
<evidence type="ECO:0000256" key="5">
    <source>
        <dbReference type="SAM" id="Phobius"/>
    </source>
</evidence>
<accession>X1HXZ5</accession>
<keyword evidence="3 5" id="KW-1133">Transmembrane helix</keyword>
<name>X1HXZ5_9ZZZZ</name>
<sequence>MIQDYPVLGIGPGTFAFIFTQYQPPGLTSHYTMAHNDYLHFTSEVGLPLIAIIVWMIIALYRKGFRKLKNPSRLVRGITLGSMSGITAILVHSISDFNLHIPANALLFTVLGALVVAPLPQHDMSRHLRAIS</sequence>
<feature type="transmembrane region" description="Helical" evidence="5">
    <location>
        <begin position="101"/>
        <end position="119"/>
    </location>
</feature>
<comment type="caution">
    <text evidence="7">The sequence shown here is derived from an EMBL/GenBank/DDBJ whole genome shotgun (WGS) entry which is preliminary data.</text>
</comment>
<dbReference type="InterPro" id="IPR007016">
    <property type="entry name" value="O-antigen_ligase-rel_domated"/>
</dbReference>
<dbReference type="Pfam" id="PF04932">
    <property type="entry name" value="Wzy_C"/>
    <property type="match status" value="1"/>
</dbReference>
<feature type="domain" description="O-antigen ligase-related" evidence="6">
    <location>
        <begin position="1"/>
        <end position="53"/>
    </location>
</feature>
<evidence type="ECO:0000256" key="4">
    <source>
        <dbReference type="ARBA" id="ARBA00023136"/>
    </source>
</evidence>